<proteinExistence type="predicted"/>
<gene>
    <name evidence="2" type="ORF">L0P62_05380</name>
</gene>
<keyword evidence="1" id="KW-0472">Membrane</keyword>
<dbReference type="EMBL" id="JAKNID010000014">
    <property type="protein sequence ID" value="MCG4564878.1"/>
    <property type="molecule type" value="Genomic_DNA"/>
</dbReference>
<keyword evidence="1" id="KW-1133">Transmembrane helix</keyword>
<keyword evidence="1" id="KW-0812">Transmembrane</keyword>
<dbReference type="RefSeq" id="WP_226807607.1">
    <property type="nucleotide sequence ID" value="NZ_JAJBNW010000010.1"/>
</dbReference>
<protein>
    <submittedName>
        <fullName evidence="2">Uncharacterized protein</fullName>
    </submittedName>
</protein>
<sequence length="233" mass="26992">MNIKKTIFDLKDELGREEFSDIKNIDEIVFGEPYKVIVADYAVIKDLINNKPILESIEKSPYSWEVPIFRTREVLEPIGSFEVDIVDGKWGLAEVGGYMFPVDIEFSSNPEEISKFLEENQIENINSFFHICISELGTDFLYVNTDDNEYFIPLIYNVESSYGYKNRQILTRDELVEKVEEPIKRLEENKNLDIGSSPDTTNPNKINKYAIVLILSLSIFLIILLSNRKFKKV</sequence>
<reference evidence="2" key="1">
    <citation type="submission" date="2022-01" db="EMBL/GenBank/DDBJ databases">
        <title>Collection of gut derived symbiotic bacterial strains cultured from healthy donors.</title>
        <authorList>
            <person name="Lin H."/>
            <person name="Kohout C."/>
            <person name="Waligurski E."/>
            <person name="Pamer E.G."/>
        </authorList>
    </citation>
    <scope>NUCLEOTIDE SEQUENCE</scope>
    <source>
        <strain evidence="2">MSK.14.39</strain>
    </source>
</reference>
<organism evidence="2 3">
    <name type="scientific">Anaerosalibacter bizertensis</name>
    <dbReference type="NCBI Taxonomy" id="932217"/>
    <lineage>
        <taxon>Bacteria</taxon>
        <taxon>Bacillati</taxon>
        <taxon>Bacillota</taxon>
        <taxon>Tissierellia</taxon>
        <taxon>Tissierellales</taxon>
        <taxon>Sporanaerobacteraceae</taxon>
        <taxon>Anaerosalibacter</taxon>
    </lineage>
</organism>
<dbReference type="Proteomes" id="UP001108123">
    <property type="component" value="Unassembled WGS sequence"/>
</dbReference>
<feature type="transmembrane region" description="Helical" evidence="1">
    <location>
        <begin position="209"/>
        <end position="227"/>
    </location>
</feature>
<name>A0A9Q4FLH9_9FIRM</name>
<evidence type="ECO:0000256" key="1">
    <source>
        <dbReference type="SAM" id="Phobius"/>
    </source>
</evidence>
<evidence type="ECO:0000313" key="3">
    <source>
        <dbReference type="Proteomes" id="UP001108123"/>
    </source>
</evidence>
<comment type="caution">
    <text evidence="2">The sequence shown here is derived from an EMBL/GenBank/DDBJ whole genome shotgun (WGS) entry which is preliminary data.</text>
</comment>
<evidence type="ECO:0000313" key="2">
    <source>
        <dbReference type="EMBL" id="MCG4564878.1"/>
    </source>
</evidence>
<accession>A0A9Q4FLH9</accession>
<dbReference type="AlphaFoldDB" id="A0A9Q4FLH9"/>
<keyword evidence="3" id="KW-1185">Reference proteome</keyword>